<reference evidence="2 3" key="1">
    <citation type="submission" date="2019-09" db="EMBL/GenBank/DDBJ databases">
        <title>Genome sequence of Roseospira marina, one of the more divergent members of the non-sulfur purple photosynthetic bacterial family, the Rhodospirillaceae.</title>
        <authorList>
            <person name="Meyer T."/>
            <person name="Kyndt J."/>
        </authorList>
    </citation>
    <scope>NUCLEOTIDE SEQUENCE [LARGE SCALE GENOMIC DNA]</scope>
    <source>
        <strain evidence="2 3">DSM 15113</strain>
    </source>
</reference>
<comment type="caution">
    <text evidence="2">The sequence shown here is derived from an EMBL/GenBank/DDBJ whole genome shotgun (WGS) entry which is preliminary data.</text>
</comment>
<dbReference type="EMBL" id="VWPJ01000007">
    <property type="protein sequence ID" value="KAA5605888.1"/>
    <property type="molecule type" value="Genomic_DNA"/>
</dbReference>
<protein>
    <recommendedName>
        <fullName evidence="4">PilZ domain-containing protein</fullName>
    </recommendedName>
</protein>
<keyword evidence="3" id="KW-1185">Reference proteome</keyword>
<evidence type="ECO:0000256" key="1">
    <source>
        <dbReference type="SAM" id="MobiDB-lite"/>
    </source>
</evidence>
<sequence length="136" mass="14629">MDATVHRMDDHRESDSRAETTHGSARTNHPSQSPSQARRVRARLNGLPCLVSVTEDSVLSGQVAVTPVAGAKVPLPPKGRRAMLELVTTPDEAVGQDPIEPIEITVADSHPRTGRFTARLLGLSEEQSQLLSHVVA</sequence>
<gene>
    <name evidence="2" type="ORF">F1188_09785</name>
</gene>
<proteinExistence type="predicted"/>
<name>A0A5M6IE77_9PROT</name>
<feature type="compositionally biased region" description="Basic and acidic residues" evidence="1">
    <location>
        <begin position="1"/>
        <end position="20"/>
    </location>
</feature>
<dbReference type="RefSeq" id="WP_150062218.1">
    <property type="nucleotide sequence ID" value="NZ_JACHII010000004.1"/>
</dbReference>
<dbReference type="Proteomes" id="UP000324065">
    <property type="component" value="Unassembled WGS sequence"/>
</dbReference>
<feature type="region of interest" description="Disordered" evidence="1">
    <location>
        <begin position="1"/>
        <end position="39"/>
    </location>
</feature>
<evidence type="ECO:0000313" key="3">
    <source>
        <dbReference type="Proteomes" id="UP000324065"/>
    </source>
</evidence>
<evidence type="ECO:0008006" key="4">
    <source>
        <dbReference type="Google" id="ProtNLM"/>
    </source>
</evidence>
<dbReference type="OrthoDB" id="7365455at2"/>
<dbReference type="AlphaFoldDB" id="A0A5M6IE77"/>
<accession>A0A5M6IE77</accession>
<organism evidence="2 3">
    <name type="scientific">Roseospira marina</name>
    <dbReference type="NCBI Taxonomy" id="140057"/>
    <lineage>
        <taxon>Bacteria</taxon>
        <taxon>Pseudomonadati</taxon>
        <taxon>Pseudomonadota</taxon>
        <taxon>Alphaproteobacteria</taxon>
        <taxon>Rhodospirillales</taxon>
        <taxon>Rhodospirillaceae</taxon>
        <taxon>Roseospira</taxon>
    </lineage>
</organism>
<evidence type="ECO:0000313" key="2">
    <source>
        <dbReference type="EMBL" id="KAA5605888.1"/>
    </source>
</evidence>
<feature type="compositionally biased region" description="Polar residues" evidence="1">
    <location>
        <begin position="21"/>
        <end position="36"/>
    </location>
</feature>